<dbReference type="SUPFAM" id="SSF52279">
    <property type="entry name" value="Beta-D-glucan exohydrolase, C-terminal domain"/>
    <property type="match status" value="1"/>
</dbReference>
<dbReference type="AlphaFoldDB" id="A0AAW2ZND2"/>
<dbReference type="PANTHER" id="PTHR42721:SF3">
    <property type="entry name" value="BETA-D-XYLOSIDASE 5-RELATED"/>
    <property type="match status" value="1"/>
</dbReference>
<keyword evidence="2" id="KW-0732">Signal</keyword>
<evidence type="ECO:0000256" key="3">
    <source>
        <dbReference type="ARBA" id="ARBA00022801"/>
    </source>
</evidence>
<dbReference type="Pfam" id="PF01915">
    <property type="entry name" value="Glyco_hydro_3_C"/>
    <property type="match status" value="1"/>
</dbReference>
<organism evidence="7 8">
    <name type="scientific">Acrasis kona</name>
    <dbReference type="NCBI Taxonomy" id="1008807"/>
    <lineage>
        <taxon>Eukaryota</taxon>
        <taxon>Discoba</taxon>
        <taxon>Heterolobosea</taxon>
        <taxon>Tetramitia</taxon>
        <taxon>Eutetramitia</taxon>
        <taxon>Acrasidae</taxon>
        <taxon>Acrasis</taxon>
    </lineage>
</organism>
<evidence type="ECO:0000259" key="6">
    <source>
        <dbReference type="Pfam" id="PF01915"/>
    </source>
</evidence>
<dbReference type="InterPro" id="IPR036881">
    <property type="entry name" value="Glyco_hydro_3_C_sf"/>
</dbReference>
<feature type="domain" description="Glycoside hydrolase family 3 C-terminal" evidence="6">
    <location>
        <begin position="341"/>
        <end position="566"/>
    </location>
</feature>
<dbReference type="SUPFAM" id="SSF51445">
    <property type="entry name" value="(Trans)glycosidases"/>
    <property type="match status" value="1"/>
</dbReference>
<dbReference type="Gene3D" id="3.20.20.300">
    <property type="entry name" value="Glycoside hydrolase, family 3, N-terminal domain"/>
    <property type="match status" value="1"/>
</dbReference>
<accession>A0AAW2ZND2</accession>
<evidence type="ECO:0000256" key="1">
    <source>
        <dbReference type="ARBA" id="ARBA00005336"/>
    </source>
</evidence>
<feature type="domain" description="Glycoside hydrolase family 3 N-terminal" evidence="5">
    <location>
        <begin position="47"/>
        <end position="300"/>
    </location>
</feature>
<dbReference type="Pfam" id="PF00933">
    <property type="entry name" value="Glyco_hydro_3"/>
    <property type="match status" value="1"/>
</dbReference>
<comment type="similarity">
    <text evidence="1">Belongs to the glycosyl hydrolase 3 family.</text>
</comment>
<dbReference type="FunFam" id="3.40.50.1700:FF:000009">
    <property type="entry name" value="Periplasmic beta-glucosidase"/>
    <property type="match status" value="1"/>
</dbReference>
<reference evidence="7 8" key="1">
    <citation type="submission" date="2024-03" db="EMBL/GenBank/DDBJ databases">
        <title>The Acrasis kona genome and developmental transcriptomes reveal deep origins of eukaryotic multicellular pathways.</title>
        <authorList>
            <person name="Sheikh S."/>
            <person name="Fu C.-J."/>
            <person name="Brown M.W."/>
            <person name="Baldauf S.L."/>
        </authorList>
    </citation>
    <scope>NUCLEOTIDE SEQUENCE [LARGE SCALE GENOMIC DNA]</scope>
    <source>
        <strain evidence="7 8">ATCC MYA-3509</strain>
    </source>
</reference>
<dbReference type="GO" id="GO:0046556">
    <property type="term" value="F:alpha-L-arabinofuranosidase activity"/>
    <property type="evidence" value="ECO:0007669"/>
    <property type="project" value="TreeGrafter"/>
</dbReference>
<keyword evidence="4" id="KW-0326">Glycosidase</keyword>
<dbReference type="Gene3D" id="2.60.40.10">
    <property type="entry name" value="Immunoglobulins"/>
    <property type="match status" value="1"/>
</dbReference>
<dbReference type="InterPro" id="IPR036962">
    <property type="entry name" value="Glyco_hydro_3_N_sf"/>
</dbReference>
<evidence type="ECO:0000259" key="5">
    <source>
        <dbReference type="Pfam" id="PF00933"/>
    </source>
</evidence>
<name>A0AAW2ZND2_9EUKA</name>
<evidence type="ECO:0000313" key="8">
    <source>
        <dbReference type="Proteomes" id="UP001431209"/>
    </source>
</evidence>
<dbReference type="Proteomes" id="UP001431209">
    <property type="component" value="Unassembled WGS sequence"/>
</dbReference>
<dbReference type="GO" id="GO:0009044">
    <property type="term" value="F:xylan 1,4-beta-xylosidase activity"/>
    <property type="evidence" value="ECO:0007669"/>
    <property type="project" value="InterPro"/>
</dbReference>
<dbReference type="GO" id="GO:0045493">
    <property type="term" value="P:xylan catabolic process"/>
    <property type="evidence" value="ECO:0007669"/>
    <property type="project" value="InterPro"/>
</dbReference>
<dbReference type="PRINTS" id="PR00133">
    <property type="entry name" value="GLHYDRLASE3"/>
</dbReference>
<comment type="caution">
    <text evidence="7">The sequence shown here is derived from an EMBL/GenBank/DDBJ whole genome shotgun (WGS) entry which is preliminary data.</text>
</comment>
<dbReference type="InterPro" id="IPR001764">
    <property type="entry name" value="Glyco_hydro_3_N"/>
</dbReference>
<gene>
    <name evidence="7" type="ORF">AKO1_006463</name>
</gene>
<dbReference type="PANTHER" id="PTHR42721">
    <property type="entry name" value="SUGAR HYDROLASE-RELATED"/>
    <property type="match status" value="1"/>
</dbReference>
<dbReference type="EMBL" id="JAOPGA020001659">
    <property type="protein sequence ID" value="KAL0490275.1"/>
    <property type="molecule type" value="Genomic_DNA"/>
</dbReference>
<dbReference type="InterPro" id="IPR017853">
    <property type="entry name" value="GH"/>
</dbReference>
<evidence type="ECO:0000313" key="7">
    <source>
        <dbReference type="EMBL" id="KAL0490275.1"/>
    </source>
</evidence>
<dbReference type="InterPro" id="IPR002772">
    <property type="entry name" value="Glyco_hydro_3_C"/>
</dbReference>
<keyword evidence="3" id="KW-0378">Hydrolase</keyword>
<dbReference type="Gene3D" id="3.40.50.1700">
    <property type="entry name" value="Glycoside hydrolase family 3 C-terminal domain"/>
    <property type="match status" value="1"/>
</dbReference>
<sequence>MCDRKLTSEQRAKDIASRMTNEEKMAQLLSIAPPIPRLGIARYDWWSESLHGVMSTEDVVTMFPQIIGLGAGFNESMFLEMARIISTEARALANEGIQGLDYWAPNINIFRDPRWGRGQETPGEDPHLSSRYAINFAKGMQEGNDQFTKVVTTCKHFAAYSLEDWGGYQRYMFDAIVDSQDLEETYFPAFKACVVEGKVKSIMCSYNAINGVPACADPFLLQTKLRQEWNFNGYVVSDCDAIQNVYDSHHYRNTTYEACAVSLKAGTDLDCGTFYGALPKALELNRINQQDLNLAITRLFTQRIELGMFDRDSNPWESIKMDQINSPHSQSISLLAAQESIVLLKNDRQTLPIDASSLKSIAVIGPNADRKDVYWGNYQGKPPFVITALEGIRSDFQKVSHAKGCDVNSNDTTHFAEAIDLAKSSDVVVYVGGIDQQIESEGLDRKSISFPGVQSELISELTKNSKKPIIVVLVNGGPIDISELKSNDKIGAIVEAWYGGQSAGRAISDVIFGKYNPGGRLPVTFYPNKYIDLIPLTNMNMRPYPGRTYRYLQIEPVYKFGHGLSYTTFKVTSHQSIDDVVELYRPVTRWTWKLNVENVGDRDGDYVAMAFAKSESGNDDFKNEHGTLVAFKRVHVKSKKNMTVELELSNQSFERFRDGKLVVSAGDFKVTLTGTQPSNEVSARIKIL</sequence>
<proteinExistence type="inferred from homology"/>
<evidence type="ECO:0000256" key="4">
    <source>
        <dbReference type="ARBA" id="ARBA00023295"/>
    </source>
</evidence>
<protein>
    <recommendedName>
        <fullName evidence="9">Glycoside hydrolase family 3 protein</fullName>
    </recommendedName>
</protein>
<dbReference type="InterPro" id="IPR013783">
    <property type="entry name" value="Ig-like_fold"/>
</dbReference>
<evidence type="ECO:0008006" key="9">
    <source>
        <dbReference type="Google" id="ProtNLM"/>
    </source>
</evidence>
<evidence type="ECO:0000256" key="2">
    <source>
        <dbReference type="ARBA" id="ARBA00022729"/>
    </source>
</evidence>
<dbReference type="InterPro" id="IPR044993">
    <property type="entry name" value="BXL"/>
</dbReference>
<keyword evidence="8" id="KW-1185">Reference proteome</keyword>
<dbReference type="GO" id="GO:0031222">
    <property type="term" value="P:arabinan catabolic process"/>
    <property type="evidence" value="ECO:0007669"/>
    <property type="project" value="TreeGrafter"/>
</dbReference>